<sequence>MRLSSRNTPTTARFCLPASVEFRLVVVQPPIDSTYFLDKFCRWIKPFGFG</sequence>
<accession>A0ACB0Z4R3</accession>
<name>A0ACB0Z4R3_MELEN</name>
<dbReference type="EMBL" id="CAVMJV010000024">
    <property type="protein sequence ID" value="CAK5073574.1"/>
    <property type="molecule type" value="Genomic_DNA"/>
</dbReference>
<keyword evidence="2" id="KW-1185">Reference proteome</keyword>
<comment type="caution">
    <text evidence="1">The sequence shown here is derived from an EMBL/GenBank/DDBJ whole genome shotgun (WGS) entry which is preliminary data.</text>
</comment>
<gene>
    <name evidence="1" type="ORF">MENTE1834_LOCUS20258</name>
</gene>
<reference evidence="1" key="1">
    <citation type="submission" date="2023-11" db="EMBL/GenBank/DDBJ databases">
        <authorList>
            <person name="Poullet M."/>
        </authorList>
    </citation>
    <scope>NUCLEOTIDE SEQUENCE</scope>
    <source>
        <strain evidence="1">E1834</strain>
    </source>
</reference>
<proteinExistence type="predicted"/>
<evidence type="ECO:0000313" key="2">
    <source>
        <dbReference type="Proteomes" id="UP001497535"/>
    </source>
</evidence>
<dbReference type="Proteomes" id="UP001497535">
    <property type="component" value="Unassembled WGS sequence"/>
</dbReference>
<organism evidence="1 2">
    <name type="scientific">Meloidogyne enterolobii</name>
    <name type="common">Root-knot nematode worm</name>
    <name type="synonym">Meloidogyne mayaguensis</name>
    <dbReference type="NCBI Taxonomy" id="390850"/>
    <lineage>
        <taxon>Eukaryota</taxon>
        <taxon>Metazoa</taxon>
        <taxon>Ecdysozoa</taxon>
        <taxon>Nematoda</taxon>
        <taxon>Chromadorea</taxon>
        <taxon>Rhabditida</taxon>
        <taxon>Tylenchina</taxon>
        <taxon>Tylenchomorpha</taxon>
        <taxon>Tylenchoidea</taxon>
        <taxon>Meloidogynidae</taxon>
        <taxon>Meloidogyninae</taxon>
        <taxon>Meloidogyne</taxon>
    </lineage>
</organism>
<evidence type="ECO:0000313" key="1">
    <source>
        <dbReference type="EMBL" id="CAK5073574.1"/>
    </source>
</evidence>
<protein>
    <submittedName>
        <fullName evidence="1">Uncharacterized protein</fullName>
    </submittedName>
</protein>